<feature type="domain" description="HORMA" evidence="6">
    <location>
        <begin position="8"/>
        <end position="203"/>
    </location>
</feature>
<evidence type="ECO:0000313" key="8">
    <source>
        <dbReference type="Proteomes" id="UP000265020"/>
    </source>
</evidence>
<dbReference type="OMA" id="GCFHALE"/>
<organism evidence="7 8">
    <name type="scientific">Cyprinodon variegatus</name>
    <name type="common">Sheepshead minnow</name>
    <dbReference type="NCBI Taxonomy" id="28743"/>
    <lineage>
        <taxon>Eukaryota</taxon>
        <taxon>Metazoa</taxon>
        <taxon>Chordata</taxon>
        <taxon>Craniata</taxon>
        <taxon>Vertebrata</taxon>
        <taxon>Euteleostomi</taxon>
        <taxon>Actinopterygii</taxon>
        <taxon>Neopterygii</taxon>
        <taxon>Teleostei</taxon>
        <taxon>Neoteleostei</taxon>
        <taxon>Acanthomorphata</taxon>
        <taxon>Ovalentaria</taxon>
        <taxon>Atherinomorphae</taxon>
        <taxon>Cyprinodontiformes</taxon>
        <taxon>Cyprinodontidae</taxon>
        <taxon>Cyprinodon</taxon>
    </lineage>
</organism>
<comment type="subcellular location">
    <subcellularLocation>
        <location evidence="2">Chromosome</location>
    </subcellularLocation>
    <subcellularLocation>
        <location evidence="1">Nucleus</location>
    </subcellularLocation>
</comment>
<evidence type="ECO:0000256" key="3">
    <source>
        <dbReference type="ARBA" id="ARBA00022454"/>
    </source>
</evidence>
<dbReference type="GO" id="GO:0005694">
    <property type="term" value="C:chromosome"/>
    <property type="evidence" value="ECO:0007669"/>
    <property type="project" value="UniProtKB-SubCell"/>
</dbReference>
<dbReference type="AlphaFoldDB" id="A0A3Q2E718"/>
<evidence type="ECO:0000259" key="6">
    <source>
        <dbReference type="PROSITE" id="PS50815"/>
    </source>
</evidence>
<dbReference type="Gene3D" id="3.30.900.10">
    <property type="entry name" value="HORMA domain"/>
    <property type="match status" value="1"/>
</dbReference>
<evidence type="ECO:0000256" key="5">
    <source>
        <dbReference type="ARBA" id="ARBA00023254"/>
    </source>
</evidence>
<reference evidence="7" key="2">
    <citation type="submission" date="2025-09" db="UniProtKB">
        <authorList>
            <consortium name="Ensembl"/>
        </authorList>
    </citation>
    <scope>IDENTIFICATION</scope>
</reference>
<dbReference type="STRING" id="28743.ENSCVAP00000027264"/>
<evidence type="ECO:0000256" key="1">
    <source>
        <dbReference type="ARBA" id="ARBA00004123"/>
    </source>
</evidence>
<dbReference type="Pfam" id="PF02301">
    <property type="entry name" value="HORMA"/>
    <property type="match status" value="1"/>
</dbReference>
<dbReference type="Proteomes" id="UP000265020">
    <property type="component" value="Unassembled WGS sequence"/>
</dbReference>
<proteinExistence type="predicted"/>
<dbReference type="InterPro" id="IPR003511">
    <property type="entry name" value="HORMA_dom"/>
</dbReference>
<dbReference type="GO" id="GO:0005634">
    <property type="term" value="C:nucleus"/>
    <property type="evidence" value="ECO:0007669"/>
    <property type="project" value="UniProtKB-SubCell"/>
</dbReference>
<sequence length="260" mass="29865">MNDLKSKQESLVFVKRMLAVAVSSITYLRGIFPEFAYRSRYLEDLCLKVLRENSSIPGANKVVRWMMGCFDALDKQYVSYIPLFLNFEMITSYQFNFRYSEVGPEMGILRNNEMQMQVTLEDTKTASVLLIRKLFLLMQNLGVLPSNVHLTMRLYYYDDITPADYQPPGFKEGVYDRIWFQGIPVHFKVGHVETSYHSLKVRVSVDQGQVKKLEEGNEVKETAIQVGSDCSTASQSTIDPFFVLFPYVVFAVVESSCKKS</sequence>
<keyword evidence="8" id="KW-1185">Reference proteome</keyword>
<evidence type="ECO:0000256" key="2">
    <source>
        <dbReference type="ARBA" id="ARBA00004286"/>
    </source>
</evidence>
<dbReference type="InterPro" id="IPR051294">
    <property type="entry name" value="HORMA_MeioticProgression"/>
</dbReference>
<dbReference type="PANTHER" id="PTHR48225:SF4">
    <property type="entry name" value="ZEBRAFISH TESTIS-EXPRESSED 38"/>
    <property type="match status" value="1"/>
</dbReference>
<dbReference type="PROSITE" id="PS50815">
    <property type="entry name" value="HORMA"/>
    <property type="match status" value="1"/>
</dbReference>
<dbReference type="InterPro" id="IPR036570">
    <property type="entry name" value="HORMA_dom_sf"/>
</dbReference>
<evidence type="ECO:0000313" key="7">
    <source>
        <dbReference type="Ensembl" id="ENSCVAP00000027264.1"/>
    </source>
</evidence>
<reference evidence="7" key="1">
    <citation type="submission" date="2025-08" db="UniProtKB">
        <authorList>
            <consortium name="Ensembl"/>
        </authorList>
    </citation>
    <scope>IDENTIFICATION</scope>
</reference>
<dbReference type="GO" id="GO:0051321">
    <property type="term" value="P:meiotic cell cycle"/>
    <property type="evidence" value="ECO:0007669"/>
    <property type="project" value="UniProtKB-KW"/>
</dbReference>
<keyword evidence="3" id="KW-0158">Chromosome</keyword>
<keyword evidence="4" id="KW-0539">Nucleus</keyword>
<protein>
    <submittedName>
        <fullName evidence="7">Zebrafish testis-expressed 38</fullName>
    </submittedName>
</protein>
<dbReference type="Ensembl" id="ENSCVAT00000018134.1">
    <property type="protein sequence ID" value="ENSCVAP00000027264.1"/>
    <property type="gene ID" value="ENSCVAG00000013469.1"/>
</dbReference>
<dbReference type="GeneTree" id="ENSGT00390000018130"/>
<dbReference type="PANTHER" id="PTHR48225">
    <property type="entry name" value="HORMA DOMAIN-CONTAINING PROTEIN 1"/>
    <property type="match status" value="1"/>
</dbReference>
<accession>A0A3Q2E718</accession>
<name>A0A3Q2E718_CYPVA</name>
<dbReference type="SUPFAM" id="SSF56019">
    <property type="entry name" value="The spindle assembly checkpoint protein mad2"/>
    <property type="match status" value="1"/>
</dbReference>
<keyword evidence="5" id="KW-0469">Meiosis</keyword>
<evidence type="ECO:0000256" key="4">
    <source>
        <dbReference type="ARBA" id="ARBA00023242"/>
    </source>
</evidence>